<organism evidence="5">
    <name type="scientific">Nippostrongylus brasiliensis</name>
    <name type="common">Rat hookworm</name>
    <dbReference type="NCBI Taxonomy" id="27835"/>
    <lineage>
        <taxon>Eukaryota</taxon>
        <taxon>Metazoa</taxon>
        <taxon>Ecdysozoa</taxon>
        <taxon>Nematoda</taxon>
        <taxon>Chromadorea</taxon>
        <taxon>Rhabditida</taxon>
        <taxon>Rhabditina</taxon>
        <taxon>Rhabditomorpha</taxon>
        <taxon>Strongyloidea</taxon>
        <taxon>Heligmosomidae</taxon>
        <taxon>Nippostrongylus</taxon>
    </lineage>
</organism>
<keyword evidence="4" id="KW-1185">Reference proteome</keyword>
<protein>
    <submittedName>
        <fullName evidence="3 5">Uncharacterized protein</fullName>
    </submittedName>
</protein>
<gene>
    <name evidence="3" type="ORF">NBR_LOCUS8479</name>
</gene>
<feature type="region of interest" description="Disordered" evidence="1">
    <location>
        <begin position="47"/>
        <end position="69"/>
    </location>
</feature>
<dbReference type="Proteomes" id="UP000271162">
    <property type="component" value="Unassembled WGS sequence"/>
</dbReference>
<name>A0A0N4XZ94_NIPBR</name>
<dbReference type="WBParaSite" id="NBR_0000847801-mRNA-1">
    <property type="protein sequence ID" value="NBR_0000847801-mRNA-1"/>
    <property type="gene ID" value="NBR_0000847801"/>
</dbReference>
<reference evidence="3 4" key="2">
    <citation type="submission" date="2018-11" db="EMBL/GenBank/DDBJ databases">
        <authorList>
            <consortium name="Pathogen Informatics"/>
        </authorList>
    </citation>
    <scope>NUCLEOTIDE SEQUENCE [LARGE SCALE GENOMIC DNA]</scope>
</reference>
<evidence type="ECO:0000313" key="4">
    <source>
        <dbReference type="Proteomes" id="UP000271162"/>
    </source>
</evidence>
<sequence>MLLKVALVALVFVAVYGQDIDKPEDSVANKPVARPRRGVAEELMKNLDSMARPLGPTNGRQRRSSEETRKKLLELEQELKVLLEKLKEEDDKYL</sequence>
<evidence type="ECO:0000313" key="5">
    <source>
        <dbReference type="WBParaSite" id="NBR_0000847801-mRNA-1"/>
    </source>
</evidence>
<accession>A0A0N4XZ94</accession>
<dbReference type="AlphaFoldDB" id="A0A0N4XZ94"/>
<proteinExistence type="predicted"/>
<evidence type="ECO:0000313" key="3">
    <source>
        <dbReference type="EMBL" id="VDL72068.1"/>
    </source>
</evidence>
<dbReference type="EMBL" id="UYSL01020011">
    <property type="protein sequence ID" value="VDL72068.1"/>
    <property type="molecule type" value="Genomic_DNA"/>
</dbReference>
<keyword evidence="2" id="KW-0732">Signal</keyword>
<feature type="signal peptide" evidence="2">
    <location>
        <begin position="1"/>
        <end position="17"/>
    </location>
</feature>
<reference evidence="5" key="1">
    <citation type="submission" date="2017-02" db="UniProtKB">
        <authorList>
            <consortium name="WormBaseParasite"/>
        </authorList>
    </citation>
    <scope>IDENTIFICATION</scope>
</reference>
<feature type="chain" id="PRO_5043125021" evidence="2">
    <location>
        <begin position="18"/>
        <end position="94"/>
    </location>
</feature>
<evidence type="ECO:0000256" key="1">
    <source>
        <dbReference type="SAM" id="MobiDB-lite"/>
    </source>
</evidence>
<evidence type="ECO:0000256" key="2">
    <source>
        <dbReference type="SAM" id="SignalP"/>
    </source>
</evidence>